<feature type="transmembrane region" description="Helical" evidence="1">
    <location>
        <begin position="103"/>
        <end position="119"/>
    </location>
</feature>
<keyword evidence="1" id="KW-0472">Membrane</keyword>
<reference evidence="2 3" key="1">
    <citation type="submission" date="2022-03" db="EMBL/GenBank/DDBJ databases">
        <title>Metagenome-assembled genomes from swine fecal metagenomes.</title>
        <authorList>
            <person name="Holman D.B."/>
            <person name="Kommadath A."/>
        </authorList>
    </citation>
    <scope>NUCLEOTIDE SEQUENCE [LARGE SCALE GENOMIC DNA]</scope>
    <source>
        <strain evidence="2">SUG147</strain>
    </source>
</reference>
<accession>A0AAE3FGE0</accession>
<dbReference type="GO" id="GO:0022857">
    <property type="term" value="F:transmembrane transporter activity"/>
    <property type="evidence" value="ECO:0007669"/>
    <property type="project" value="InterPro"/>
</dbReference>
<dbReference type="AlphaFoldDB" id="A0AAE3FGE0"/>
<protein>
    <submittedName>
        <fullName evidence="2">ECF transporter S component</fullName>
    </submittedName>
</protein>
<name>A0AAE3FGE0_9BACT</name>
<proteinExistence type="predicted"/>
<feature type="transmembrane region" description="Helical" evidence="1">
    <location>
        <begin position="41"/>
        <end position="62"/>
    </location>
</feature>
<keyword evidence="1" id="KW-1133">Transmembrane helix</keyword>
<feature type="transmembrane region" description="Helical" evidence="1">
    <location>
        <begin position="150"/>
        <end position="168"/>
    </location>
</feature>
<feature type="transmembrane region" description="Helical" evidence="1">
    <location>
        <begin position="74"/>
        <end position="97"/>
    </location>
</feature>
<evidence type="ECO:0000313" key="3">
    <source>
        <dbReference type="Proteomes" id="UP001139365"/>
    </source>
</evidence>
<keyword evidence="1" id="KW-0812">Transmembrane</keyword>
<dbReference type="Proteomes" id="UP001139365">
    <property type="component" value="Unassembled WGS sequence"/>
</dbReference>
<dbReference type="EMBL" id="JALEMU010000070">
    <property type="protein sequence ID" value="MCI5755547.1"/>
    <property type="molecule type" value="Genomic_DNA"/>
</dbReference>
<evidence type="ECO:0000256" key="1">
    <source>
        <dbReference type="SAM" id="Phobius"/>
    </source>
</evidence>
<evidence type="ECO:0000313" key="2">
    <source>
        <dbReference type="EMBL" id="MCI5755547.1"/>
    </source>
</evidence>
<organism evidence="2 3">
    <name type="scientific">Candidatus Colimorpha enterica</name>
    <dbReference type="NCBI Taxonomy" id="3083063"/>
    <lineage>
        <taxon>Bacteria</taxon>
        <taxon>Pseudomonadati</taxon>
        <taxon>Bacteroidota</taxon>
        <taxon>Bacteroidia</taxon>
        <taxon>Bacteroidales</taxon>
        <taxon>Candidatus Colimorpha</taxon>
    </lineage>
</organism>
<dbReference type="InterPro" id="IPR024529">
    <property type="entry name" value="ECF_trnsprt_substrate-spec"/>
</dbReference>
<comment type="caution">
    <text evidence="2">The sequence shown here is derived from an EMBL/GenBank/DDBJ whole genome shotgun (WGS) entry which is preliminary data.</text>
</comment>
<gene>
    <name evidence="2" type="ORF">MR241_04560</name>
</gene>
<dbReference type="Pfam" id="PF12822">
    <property type="entry name" value="ECF_trnsprt"/>
    <property type="match status" value="1"/>
</dbReference>
<sequence length="182" mass="19388">MNRKIYNLVCAALCLALCIVLPFLTGQIPEMGQLLSPMHLPVFICGFVCGWEYGLAVGLIAPLLRSVTCGMPPLFPTAVSMAVELAVYGLMTAVLYAKLPKKVGYIYVSLICAMIAGRAAGGAFKFLLLGLGYINKFTFGIFVTSYITKTIPGIISQIVIVPPVVMLLEKIRPGVKAGAGAE</sequence>
<dbReference type="Gene3D" id="1.10.1760.20">
    <property type="match status" value="1"/>
</dbReference>